<dbReference type="Proteomes" id="UP000789901">
    <property type="component" value="Unassembled WGS sequence"/>
</dbReference>
<gene>
    <name evidence="1" type="ORF">GMARGA_LOCUS38699</name>
</gene>
<evidence type="ECO:0000313" key="2">
    <source>
        <dbReference type="Proteomes" id="UP000789901"/>
    </source>
</evidence>
<name>A0ABN7X3W7_GIGMA</name>
<accession>A0ABN7X3W7</accession>
<sequence>MVYKFKRRHELGQIKKHAEDASVDDDVVANAIPKLREVLEPDTTLATIHLKGKKRIRKS</sequence>
<protein>
    <submittedName>
        <fullName evidence="1">42371_t:CDS:1</fullName>
    </submittedName>
</protein>
<reference evidence="1 2" key="1">
    <citation type="submission" date="2021-06" db="EMBL/GenBank/DDBJ databases">
        <authorList>
            <person name="Kallberg Y."/>
            <person name="Tangrot J."/>
            <person name="Rosling A."/>
        </authorList>
    </citation>
    <scope>NUCLEOTIDE SEQUENCE [LARGE SCALE GENOMIC DNA]</scope>
    <source>
        <strain evidence="1 2">120-4 pot B 10/14</strain>
    </source>
</reference>
<proteinExistence type="predicted"/>
<dbReference type="EMBL" id="CAJVQB010087920">
    <property type="protein sequence ID" value="CAG8847495.1"/>
    <property type="molecule type" value="Genomic_DNA"/>
</dbReference>
<keyword evidence="2" id="KW-1185">Reference proteome</keyword>
<organism evidence="1 2">
    <name type="scientific">Gigaspora margarita</name>
    <dbReference type="NCBI Taxonomy" id="4874"/>
    <lineage>
        <taxon>Eukaryota</taxon>
        <taxon>Fungi</taxon>
        <taxon>Fungi incertae sedis</taxon>
        <taxon>Mucoromycota</taxon>
        <taxon>Glomeromycotina</taxon>
        <taxon>Glomeromycetes</taxon>
        <taxon>Diversisporales</taxon>
        <taxon>Gigasporaceae</taxon>
        <taxon>Gigaspora</taxon>
    </lineage>
</organism>
<evidence type="ECO:0000313" key="1">
    <source>
        <dbReference type="EMBL" id="CAG8847495.1"/>
    </source>
</evidence>
<comment type="caution">
    <text evidence="1">The sequence shown here is derived from an EMBL/GenBank/DDBJ whole genome shotgun (WGS) entry which is preliminary data.</text>
</comment>